<dbReference type="Proteomes" id="UP000317043">
    <property type="component" value="Unassembled WGS sequence"/>
</dbReference>
<gene>
    <name evidence="2" type="ORF">FB566_4089</name>
</gene>
<evidence type="ECO:0000313" key="3">
    <source>
        <dbReference type="Proteomes" id="UP000317043"/>
    </source>
</evidence>
<dbReference type="RefSeq" id="WP_211347790.1">
    <property type="nucleotide sequence ID" value="NZ_JBHTGS010000003.1"/>
</dbReference>
<sequence length="206" mass="21553">MSMTRRVIQLAAGLWLFGASVALLVRADLGLPSWDVLHQGVSQVTDIPMGYVVILASVVVMLLWIPLRQRPGAGTLANLLFVGLALEATLPILPTPTEPIWRALFMIGGIVLNGVGTGLYIGAGLGPGPRDGLMTGIAARGRSIRAVRLSIELVVLALGFLLGGTVGIGTLLYALGIGPLAHVLIPLFSERTDDPDPLAAEKGDHT</sequence>
<protein>
    <submittedName>
        <fullName evidence="2">Putative membrane protein YczE</fullName>
    </submittedName>
</protein>
<feature type="transmembrane region" description="Helical" evidence="1">
    <location>
        <begin position="76"/>
        <end position="94"/>
    </location>
</feature>
<feature type="transmembrane region" description="Helical" evidence="1">
    <location>
        <begin position="100"/>
        <end position="125"/>
    </location>
</feature>
<keyword evidence="1" id="KW-0812">Transmembrane</keyword>
<proteinExistence type="predicted"/>
<evidence type="ECO:0000256" key="1">
    <source>
        <dbReference type="SAM" id="Phobius"/>
    </source>
</evidence>
<accession>A0A543B0Z1</accession>
<dbReference type="PANTHER" id="PTHR40078">
    <property type="entry name" value="INTEGRAL MEMBRANE PROTEIN-RELATED"/>
    <property type="match status" value="1"/>
</dbReference>
<organism evidence="2 3">
    <name type="scientific">Stackebrandtia endophytica</name>
    <dbReference type="NCBI Taxonomy" id="1496996"/>
    <lineage>
        <taxon>Bacteria</taxon>
        <taxon>Bacillati</taxon>
        <taxon>Actinomycetota</taxon>
        <taxon>Actinomycetes</taxon>
        <taxon>Glycomycetales</taxon>
        <taxon>Glycomycetaceae</taxon>
        <taxon>Stackebrandtia</taxon>
    </lineage>
</organism>
<evidence type="ECO:0000313" key="2">
    <source>
        <dbReference type="EMBL" id="TQL78501.1"/>
    </source>
</evidence>
<feature type="transmembrane region" description="Helical" evidence="1">
    <location>
        <begin position="50"/>
        <end position="67"/>
    </location>
</feature>
<dbReference type="EMBL" id="VFOW01000001">
    <property type="protein sequence ID" value="TQL78501.1"/>
    <property type="molecule type" value="Genomic_DNA"/>
</dbReference>
<dbReference type="Pfam" id="PF19700">
    <property type="entry name" value="DUF6198"/>
    <property type="match status" value="1"/>
</dbReference>
<feature type="transmembrane region" description="Helical" evidence="1">
    <location>
        <begin position="146"/>
        <end position="164"/>
    </location>
</feature>
<dbReference type="InterPro" id="IPR038750">
    <property type="entry name" value="YczE/YyaS-like"/>
</dbReference>
<keyword evidence="3" id="KW-1185">Reference proteome</keyword>
<name>A0A543B0Z1_9ACTN</name>
<dbReference type="PANTHER" id="PTHR40078:SF1">
    <property type="entry name" value="INTEGRAL MEMBRANE PROTEIN"/>
    <property type="match status" value="1"/>
</dbReference>
<dbReference type="AlphaFoldDB" id="A0A543B0Z1"/>
<keyword evidence="1" id="KW-0472">Membrane</keyword>
<comment type="caution">
    <text evidence="2">The sequence shown here is derived from an EMBL/GenBank/DDBJ whole genome shotgun (WGS) entry which is preliminary data.</text>
</comment>
<keyword evidence="1" id="KW-1133">Transmembrane helix</keyword>
<reference evidence="2 3" key="1">
    <citation type="submission" date="2019-06" db="EMBL/GenBank/DDBJ databases">
        <title>Sequencing the genomes of 1000 actinobacteria strains.</title>
        <authorList>
            <person name="Klenk H.-P."/>
        </authorList>
    </citation>
    <scope>NUCLEOTIDE SEQUENCE [LARGE SCALE GENOMIC DNA]</scope>
    <source>
        <strain evidence="2 3">DSM 45928</strain>
    </source>
</reference>
<dbReference type="InParanoid" id="A0A543B0Z1"/>